<protein>
    <submittedName>
        <fullName evidence="1">Uncharacterized protein</fullName>
    </submittedName>
</protein>
<sequence length="76" mass="9591">MLKYVMIKLFELDITTHERKLIQIETTENKWTFYWHKTLLHVKTRKRQHRQKKERNDQSILVMKRLMQLQLRIENL</sequence>
<accession>A0ABQ8JT38</accession>
<proteinExistence type="predicted"/>
<keyword evidence="2" id="KW-1185">Reference proteome</keyword>
<reference evidence="1 2" key="2">
    <citation type="journal article" date="2022" name="Mol. Biol. Evol.">
        <title>Comparative Genomics Reveals Insights into the Divergent Evolution of Astigmatic Mites and Household Pest Adaptations.</title>
        <authorList>
            <person name="Xiong Q."/>
            <person name="Wan A.T."/>
            <person name="Liu X."/>
            <person name="Fung C.S."/>
            <person name="Xiao X."/>
            <person name="Malainual N."/>
            <person name="Hou J."/>
            <person name="Wang L."/>
            <person name="Wang M."/>
            <person name="Yang K.Y."/>
            <person name="Cui Y."/>
            <person name="Leung E.L."/>
            <person name="Nong W."/>
            <person name="Shin S.K."/>
            <person name="Au S.W."/>
            <person name="Jeong K.Y."/>
            <person name="Chew F.T."/>
            <person name="Hui J.H."/>
            <person name="Leung T.F."/>
            <person name="Tungtrongchitr A."/>
            <person name="Zhong N."/>
            <person name="Liu Z."/>
            <person name="Tsui S.K."/>
        </authorList>
    </citation>
    <scope>NUCLEOTIDE SEQUENCE [LARGE SCALE GENOMIC DNA]</scope>
    <source>
        <strain evidence="1">Derp</strain>
    </source>
</reference>
<name>A0ABQ8JT38_DERPT</name>
<dbReference type="Proteomes" id="UP000887458">
    <property type="component" value="Unassembled WGS sequence"/>
</dbReference>
<evidence type="ECO:0000313" key="2">
    <source>
        <dbReference type="Proteomes" id="UP000887458"/>
    </source>
</evidence>
<reference evidence="1 2" key="1">
    <citation type="journal article" date="2018" name="J. Allergy Clin. Immunol.">
        <title>High-quality assembly of Dermatophagoides pteronyssinus genome and transcriptome reveals a wide range of novel allergens.</title>
        <authorList>
            <person name="Liu X.Y."/>
            <person name="Yang K.Y."/>
            <person name="Wang M.Q."/>
            <person name="Kwok J.S."/>
            <person name="Zeng X."/>
            <person name="Yang Z."/>
            <person name="Xiao X.J."/>
            <person name="Lau C.P."/>
            <person name="Li Y."/>
            <person name="Huang Z.M."/>
            <person name="Ba J.G."/>
            <person name="Yim A.K."/>
            <person name="Ouyang C.Y."/>
            <person name="Ngai S.M."/>
            <person name="Chan T.F."/>
            <person name="Leung E.L."/>
            <person name="Liu L."/>
            <person name="Liu Z.G."/>
            <person name="Tsui S.K."/>
        </authorList>
    </citation>
    <scope>NUCLEOTIDE SEQUENCE [LARGE SCALE GENOMIC DNA]</scope>
    <source>
        <strain evidence="1">Derp</strain>
    </source>
</reference>
<organism evidence="1 2">
    <name type="scientific">Dermatophagoides pteronyssinus</name>
    <name type="common">European house dust mite</name>
    <dbReference type="NCBI Taxonomy" id="6956"/>
    <lineage>
        <taxon>Eukaryota</taxon>
        <taxon>Metazoa</taxon>
        <taxon>Ecdysozoa</taxon>
        <taxon>Arthropoda</taxon>
        <taxon>Chelicerata</taxon>
        <taxon>Arachnida</taxon>
        <taxon>Acari</taxon>
        <taxon>Acariformes</taxon>
        <taxon>Sarcoptiformes</taxon>
        <taxon>Astigmata</taxon>
        <taxon>Psoroptidia</taxon>
        <taxon>Analgoidea</taxon>
        <taxon>Pyroglyphidae</taxon>
        <taxon>Dermatophagoidinae</taxon>
        <taxon>Dermatophagoides</taxon>
    </lineage>
</organism>
<dbReference type="EMBL" id="NJHN03000017">
    <property type="protein sequence ID" value="KAH9425799.1"/>
    <property type="molecule type" value="Genomic_DNA"/>
</dbReference>
<evidence type="ECO:0000313" key="1">
    <source>
        <dbReference type="EMBL" id="KAH9425799.1"/>
    </source>
</evidence>
<gene>
    <name evidence="1" type="ORF">DERP_005017</name>
</gene>
<comment type="caution">
    <text evidence="1">The sequence shown here is derived from an EMBL/GenBank/DDBJ whole genome shotgun (WGS) entry which is preliminary data.</text>
</comment>